<reference evidence="1" key="1">
    <citation type="submission" date="2020-05" db="EMBL/GenBank/DDBJ databases">
        <authorList>
            <person name="Chiriac C."/>
            <person name="Salcher M."/>
            <person name="Ghai R."/>
            <person name="Kavagutti S V."/>
        </authorList>
    </citation>
    <scope>NUCLEOTIDE SEQUENCE</scope>
</reference>
<sequence>MTRPSRGISDIQEKARGRTNMAKLKAGMAPLKKKDVIKAKVTKRAPTPDLAQLGAMRGMAPAMKKGGSACKGYAKGGAIDGIAKKGKTRGKVI</sequence>
<name>A0A6J5Q5S4_9CAUD</name>
<proteinExistence type="predicted"/>
<evidence type="ECO:0000313" key="1">
    <source>
        <dbReference type="EMBL" id="CAB4180000.1"/>
    </source>
</evidence>
<organism evidence="1">
    <name type="scientific">uncultured Caudovirales phage</name>
    <dbReference type="NCBI Taxonomy" id="2100421"/>
    <lineage>
        <taxon>Viruses</taxon>
        <taxon>Duplodnaviria</taxon>
        <taxon>Heunggongvirae</taxon>
        <taxon>Uroviricota</taxon>
        <taxon>Caudoviricetes</taxon>
        <taxon>Peduoviridae</taxon>
        <taxon>Maltschvirus</taxon>
        <taxon>Maltschvirus maltsch</taxon>
    </lineage>
</organism>
<accession>A0A6J5Q5S4</accession>
<dbReference type="EMBL" id="LR797001">
    <property type="protein sequence ID" value="CAB4180000.1"/>
    <property type="molecule type" value="Genomic_DNA"/>
</dbReference>
<gene>
    <name evidence="1" type="ORF">UFOVP1043_2</name>
</gene>
<protein>
    <submittedName>
        <fullName evidence="1">Uncharacterized protein</fullName>
    </submittedName>
</protein>